<evidence type="ECO:0000313" key="5">
    <source>
        <dbReference type="Proteomes" id="UP000650467"/>
    </source>
</evidence>
<sequence>MGDCLNGGKAGSFTNLDGTEQKMMSAPAQTTRSRGAGVCWFLYLGLLTCIAVVAFILGCYSVDRVRNPDYPESALTSNLGSVPDGYSVFSLGTGLGYWSQATAMNHSRSDHGVLAVGKYAYLIGGLSDEGPNGTASVLDSLMRYDTETGTMTEMATMLAPRYRFAYAVLDGFIYVMGGTDSASADAGPLDTVMVYNISGDSWAYGDKLARPRIDPCGAAVQGKVYVFGGYNESFGSLATVEELDPTAATPTSPALWVPLPPSSNLAVSRGDCRAVAVDTTIYAVGGTEYYINPNKSCDGDLWVNCYRFLRSVEAFNPLTKTWSPRANMVNARGDFGIEALPGGRIIVAGGERGNGVVNQQAMYEVEEYVAADDIWITKAPLPEARFRDDLAFVNGRVYAFGGAPTCDQTPDSGDDCYRVALRTVFAYFDVQYPRLYAAYKPANESAPRAVTSRRLLRR</sequence>
<evidence type="ECO:0008006" key="6">
    <source>
        <dbReference type="Google" id="ProtNLM"/>
    </source>
</evidence>
<dbReference type="SUPFAM" id="SSF50965">
    <property type="entry name" value="Galactose oxidase, central domain"/>
    <property type="match status" value="1"/>
</dbReference>
<gene>
    <name evidence="4" type="ORF">HXX76_002462</name>
</gene>
<keyword evidence="3" id="KW-1133">Transmembrane helix</keyword>
<comment type="caution">
    <text evidence="4">The sequence shown here is derived from an EMBL/GenBank/DDBJ whole genome shotgun (WGS) entry which is preliminary data.</text>
</comment>
<keyword evidence="2" id="KW-0677">Repeat</keyword>
<dbReference type="Proteomes" id="UP000650467">
    <property type="component" value="Unassembled WGS sequence"/>
</dbReference>
<keyword evidence="3" id="KW-0812">Transmembrane</keyword>
<dbReference type="Gene3D" id="2.120.10.80">
    <property type="entry name" value="Kelch-type beta propeller"/>
    <property type="match status" value="2"/>
</dbReference>
<accession>A0A835W9T6</accession>
<dbReference type="SMART" id="SM00612">
    <property type="entry name" value="Kelch"/>
    <property type="match status" value="5"/>
</dbReference>
<dbReference type="AlphaFoldDB" id="A0A835W9T6"/>
<name>A0A835W9T6_CHLIN</name>
<evidence type="ECO:0000256" key="2">
    <source>
        <dbReference type="ARBA" id="ARBA00022737"/>
    </source>
</evidence>
<keyword evidence="3" id="KW-0472">Membrane</keyword>
<keyword evidence="5" id="KW-1185">Reference proteome</keyword>
<reference evidence="4" key="1">
    <citation type="journal article" date="2020" name="bioRxiv">
        <title>Comparative genomics of Chlamydomonas.</title>
        <authorList>
            <person name="Craig R.J."/>
            <person name="Hasan A.R."/>
            <person name="Ness R.W."/>
            <person name="Keightley P.D."/>
        </authorList>
    </citation>
    <scope>NUCLEOTIDE SEQUENCE</scope>
    <source>
        <strain evidence="4">SAG 7.73</strain>
    </source>
</reference>
<dbReference type="EMBL" id="JAEHOC010000004">
    <property type="protein sequence ID" value="KAG2442376.1"/>
    <property type="molecule type" value="Genomic_DNA"/>
</dbReference>
<dbReference type="InterPro" id="IPR011043">
    <property type="entry name" value="Gal_Oxase/kelch_b-propeller"/>
</dbReference>
<dbReference type="InterPro" id="IPR006652">
    <property type="entry name" value="Kelch_1"/>
</dbReference>
<keyword evidence="1" id="KW-0880">Kelch repeat</keyword>
<protein>
    <recommendedName>
        <fullName evidence="6">Kelch repeat protein</fullName>
    </recommendedName>
</protein>
<dbReference type="PANTHER" id="PTHR45632:SF3">
    <property type="entry name" value="KELCH-LIKE PROTEIN 32"/>
    <property type="match status" value="1"/>
</dbReference>
<evidence type="ECO:0000256" key="3">
    <source>
        <dbReference type="SAM" id="Phobius"/>
    </source>
</evidence>
<evidence type="ECO:0000313" key="4">
    <source>
        <dbReference type="EMBL" id="KAG2442376.1"/>
    </source>
</evidence>
<dbReference type="OrthoDB" id="523959at2759"/>
<dbReference type="InterPro" id="IPR015915">
    <property type="entry name" value="Kelch-typ_b-propeller"/>
</dbReference>
<dbReference type="Pfam" id="PF01344">
    <property type="entry name" value="Kelch_1"/>
    <property type="match status" value="4"/>
</dbReference>
<proteinExistence type="predicted"/>
<evidence type="ECO:0000256" key="1">
    <source>
        <dbReference type="ARBA" id="ARBA00022441"/>
    </source>
</evidence>
<organism evidence="4 5">
    <name type="scientific">Chlamydomonas incerta</name>
    <dbReference type="NCBI Taxonomy" id="51695"/>
    <lineage>
        <taxon>Eukaryota</taxon>
        <taxon>Viridiplantae</taxon>
        <taxon>Chlorophyta</taxon>
        <taxon>core chlorophytes</taxon>
        <taxon>Chlorophyceae</taxon>
        <taxon>CS clade</taxon>
        <taxon>Chlamydomonadales</taxon>
        <taxon>Chlamydomonadaceae</taxon>
        <taxon>Chlamydomonas</taxon>
    </lineage>
</organism>
<dbReference type="PANTHER" id="PTHR45632">
    <property type="entry name" value="LD33804P"/>
    <property type="match status" value="1"/>
</dbReference>
<feature type="transmembrane region" description="Helical" evidence="3">
    <location>
        <begin position="40"/>
        <end position="60"/>
    </location>
</feature>